<name>A0A0G1XJS0_9BACT</name>
<dbReference type="Proteomes" id="UP000034445">
    <property type="component" value="Unassembled WGS sequence"/>
</dbReference>
<protein>
    <submittedName>
        <fullName evidence="1">Uncharacterized protein</fullName>
    </submittedName>
</protein>
<gene>
    <name evidence="1" type="ORF">UY74_C0022G0027</name>
</gene>
<sequence>MTTLDKRTAIAAIKVLAGKQFRTSLEHKDATLELLAATNKVSQSIVAEDTITLLLDRFDSDKRGRLFRDHDLLSLALGVGLAYPQINKKVAKRLVRATARAGFHGMFPDLPLKLLKRPSSAEEITLLITAYVEDKGSKGTSTEDKLKGFARSGLPAVQAKEQLKRFDEFDREWERDSLF</sequence>
<accession>A0A0G1XJS0</accession>
<proteinExistence type="predicted"/>
<evidence type="ECO:0000313" key="1">
    <source>
        <dbReference type="EMBL" id="KKW31171.1"/>
    </source>
</evidence>
<reference evidence="1 2" key="1">
    <citation type="journal article" date="2015" name="Nature">
        <title>rRNA introns, odd ribosomes, and small enigmatic genomes across a large radiation of phyla.</title>
        <authorList>
            <person name="Brown C.T."/>
            <person name="Hug L.A."/>
            <person name="Thomas B.C."/>
            <person name="Sharon I."/>
            <person name="Castelle C.J."/>
            <person name="Singh A."/>
            <person name="Wilkins M.J."/>
            <person name="Williams K.H."/>
            <person name="Banfield J.F."/>
        </authorList>
    </citation>
    <scope>NUCLEOTIDE SEQUENCE [LARGE SCALE GENOMIC DNA]</scope>
</reference>
<organism evidence="1 2">
    <name type="scientific">Candidatus Kaiserbacteria bacterium GW2011_GWC2_52_8b</name>
    <dbReference type="NCBI Taxonomy" id="1618676"/>
    <lineage>
        <taxon>Bacteria</taxon>
        <taxon>Candidatus Kaiseribacteriota</taxon>
    </lineage>
</organism>
<evidence type="ECO:0000313" key="2">
    <source>
        <dbReference type="Proteomes" id="UP000034445"/>
    </source>
</evidence>
<dbReference type="AlphaFoldDB" id="A0A0G1XJS0"/>
<dbReference type="EMBL" id="LCRF01000022">
    <property type="protein sequence ID" value="KKW31171.1"/>
    <property type="molecule type" value="Genomic_DNA"/>
</dbReference>
<comment type="caution">
    <text evidence="1">The sequence shown here is derived from an EMBL/GenBank/DDBJ whole genome shotgun (WGS) entry which is preliminary data.</text>
</comment>